<comment type="caution">
    <text evidence="1">The sequence shown here is derived from an EMBL/GenBank/DDBJ whole genome shotgun (WGS) entry which is preliminary data.</text>
</comment>
<organism evidence="1 2">
    <name type="scientific">Persea americana</name>
    <name type="common">Avocado</name>
    <dbReference type="NCBI Taxonomy" id="3435"/>
    <lineage>
        <taxon>Eukaryota</taxon>
        <taxon>Viridiplantae</taxon>
        <taxon>Streptophyta</taxon>
        <taxon>Embryophyta</taxon>
        <taxon>Tracheophyta</taxon>
        <taxon>Spermatophyta</taxon>
        <taxon>Magnoliopsida</taxon>
        <taxon>Magnoliidae</taxon>
        <taxon>Laurales</taxon>
        <taxon>Lauraceae</taxon>
        <taxon>Persea</taxon>
    </lineage>
</organism>
<evidence type="ECO:0000313" key="1">
    <source>
        <dbReference type="EMBL" id="KAJ8632106.1"/>
    </source>
</evidence>
<evidence type="ECO:0000313" key="2">
    <source>
        <dbReference type="Proteomes" id="UP001234297"/>
    </source>
</evidence>
<sequence length="450" mass="50580">MAPKDAAISEEISKPYPTSTFDSHTSESSHLLSLPSEAPDIRNWFSSYAYESPATLGVGCDFHDLVASEEEGIEGEKDKILEVTENPIDSSDDNDVVCVERPFDEFTKVSGTLTEDSEQEFHQESGDYSNLLSLPSEAPDIRNWFLSYEYESPATLASEEGIDYGKEKIVERIASSEDTNDGEDDACIKRPSEESEKEEEFISEQEHHLNKQDCHSVGITEIPPSLKSFNEHFRGQVLDKCHHIPSPDKVNFSVKDKEGFQGKLNDKGFTKDCVVSFEVDENSFRGEVKSEEKRIPKAHLQEEDFEVEDLSRHPTPKSNSSIERSYGNPPVTNGKEEKEFANNGFISTRNKTAKSNNGKSFMSKDEVSSAGKHSMASGEVSSSENAILLLHENKRKSVSDGRMVLSDRTNFYMESSTEISGKWQCPRKRKPFVGLPLKQLGLERWVHRVQ</sequence>
<dbReference type="Proteomes" id="UP001234297">
    <property type="component" value="Chromosome 8"/>
</dbReference>
<keyword evidence="2" id="KW-1185">Reference proteome</keyword>
<reference evidence="1 2" key="1">
    <citation type="journal article" date="2022" name="Hortic Res">
        <title>A haplotype resolved chromosomal level avocado genome allows analysis of novel avocado genes.</title>
        <authorList>
            <person name="Nath O."/>
            <person name="Fletcher S.J."/>
            <person name="Hayward A."/>
            <person name="Shaw L.M."/>
            <person name="Masouleh A.K."/>
            <person name="Furtado A."/>
            <person name="Henry R.J."/>
            <person name="Mitter N."/>
        </authorList>
    </citation>
    <scope>NUCLEOTIDE SEQUENCE [LARGE SCALE GENOMIC DNA]</scope>
    <source>
        <strain evidence="2">cv. Hass</strain>
    </source>
</reference>
<dbReference type="EMBL" id="CM056816">
    <property type="protein sequence ID" value="KAJ8632106.1"/>
    <property type="molecule type" value="Genomic_DNA"/>
</dbReference>
<gene>
    <name evidence="1" type="ORF">MRB53_025442</name>
</gene>
<protein>
    <submittedName>
        <fullName evidence="1">Uncharacterized protein</fullName>
    </submittedName>
</protein>
<name>A0ACC2LFW0_PERAE</name>
<proteinExistence type="predicted"/>
<accession>A0ACC2LFW0</accession>